<protein>
    <submittedName>
        <fullName evidence="1">Uncharacterized protein</fullName>
    </submittedName>
</protein>
<organism evidence="1">
    <name type="scientific">Siphoviridae sp. ctnN38</name>
    <dbReference type="NCBI Taxonomy" id="2826455"/>
    <lineage>
        <taxon>Viruses</taxon>
        <taxon>Duplodnaviria</taxon>
        <taxon>Heunggongvirae</taxon>
        <taxon>Uroviricota</taxon>
        <taxon>Caudoviricetes</taxon>
    </lineage>
</organism>
<evidence type="ECO:0000313" key="1">
    <source>
        <dbReference type="EMBL" id="DAD90131.1"/>
    </source>
</evidence>
<accession>A0A8S5N7U4</accession>
<reference evidence="1" key="1">
    <citation type="journal article" date="2021" name="Proc. Natl. Acad. Sci. U.S.A.">
        <title>A Catalog of Tens of Thousands of Viruses from Human Metagenomes Reveals Hidden Associations with Chronic Diseases.</title>
        <authorList>
            <person name="Tisza M.J."/>
            <person name="Buck C.B."/>
        </authorList>
    </citation>
    <scope>NUCLEOTIDE SEQUENCE</scope>
    <source>
        <strain evidence="1">CtnN38</strain>
    </source>
</reference>
<sequence length="36" mass="4206">MKAFIYKGVTVVTVKNKFFNNCNFLIVIRLSKNKNI</sequence>
<proteinExistence type="predicted"/>
<dbReference type="EMBL" id="BK015077">
    <property type="protein sequence ID" value="DAD90131.1"/>
    <property type="molecule type" value="Genomic_DNA"/>
</dbReference>
<name>A0A8S5N7U4_9CAUD</name>